<protein>
    <submittedName>
        <fullName evidence="1">S-adenosyl methyltransferase</fullName>
    </submittedName>
</protein>
<evidence type="ECO:0000313" key="2">
    <source>
        <dbReference type="Proteomes" id="UP000239209"/>
    </source>
</evidence>
<keyword evidence="1" id="KW-0489">Methyltransferase</keyword>
<comment type="caution">
    <text evidence="1">The sequence shown here is derived from an EMBL/GenBank/DDBJ whole genome shotgun (WGS) entry which is preliminary data.</text>
</comment>
<reference evidence="1 2" key="1">
    <citation type="submission" date="2018-03" db="EMBL/GenBank/DDBJ databases">
        <title>Genomic Encyclopedia of Archaeal and Bacterial Type Strains, Phase II (KMG-II): from individual species to whole genera.</title>
        <authorList>
            <person name="Goeker M."/>
        </authorList>
    </citation>
    <scope>NUCLEOTIDE SEQUENCE [LARGE SCALE GENOMIC DNA]</scope>
    <source>
        <strain evidence="1 2">DSM 45348</strain>
    </source>
</reference>
<accession>A0A2T0RS96</accession>
<dbReference type="GO" id="GO:0008168">
    <property type="term" value="F:methyltransferase activity"/>
    <property type="evidence" value="ECO:0007669"/>
    <property type="project" value="UniProtKB-KW"/>
</dbReference>
<dbReference type="Pfam" id="PF04672">
    <property type="entry name" value="Methyltransf_19"/>
    <property type="match status" value="1"/>
</dbReference>
<keyword evidence="2" id="KW-1185">Reference proteome</keyword>
<name>A0A2T0RS96_9ACTN</name>
<dbReference type="AlphaFoldDB" id="A0A2T0RS96"/>
<keyword evidence="1" id="KW-0808">Transferase</keyword>
<sequence length="292" mass="31530">MTQPGEWLDLTRPQAARRYDALLGGKDNFESDRASAQQIRQELPSVDLAARELRRFLERVVHHLAADCGVRQFLDIGCGLPHAPNVPEIAQAVDPTTRVVYVDPDPLVGAHARALLTSHPDGAAHFRSGGLNDLDAILADDTVRDLIDFTKPVAVLLLAVLHFVPDDQHAYDALDHLRTALPPGSYVAVSHVTFDPLSADQADRLAKLADPGAGHGPFRARTHDQLTALLDGLELLEPGVVSVVDWHPDREPRPQIGADQAVAYGALTLITLATRDVGQPSTQEGQTADVAQ</sequence>
<dbReference type="EMBL" id="PVZG01000014">
    <property type="protein sequence ID" value="PRY23980.1"/>
    <property type="molecule type" value="Genomic_DNA"/>
</dbReference>
<gene>
    <name evidence="1" type="ORF">CLV70_114113</name>
</gene>
<dbReference type="InterPro" id="IPR006764">
    <property type="entry name" value="SAM_dep_MeTrfase_SAV2177_type"/>
</dbReference>
<dbReference type="PIRSF" id="PIRSF017393">
    <property type="entry name" value="MTase_SAV2177"/>
    <property type="match status" value="1"/>
</dbReference>
<dbReference type="Gene3D" id="3.40.50.150">
    <property type="entry name" value="Vaccinia Virus protein VP39"/>
    <property type="match status" value="1"/>
</dbReference>
<dbReference type="Proteomes" id="UP000239209">
    <property type="component" value="Unassembled WGS sequence"/>
</dbReference>
<dbReference type="GO" id="GO:0032259">
    <property type="term" value="P:methylation"/>
    <property type="evidence" value="ECO:0007669"/>
    <property type="project" value="UniProtKB-KW"/>
</dbReference>
<evidence type="ECO:0000313" key="1">
    <source>
        <dbReference type="EMBL" id="PRY23980.1"/>
    </source>
</evidence>
<organism evidence="1 2">
    <name type="scientific">Pseudosporangium ferrugineum</name>
    <dbReference type="NCBI Taxonomy" id="439699"/>
    <lineage>
        <taxon>Bacteria</taxon>
        <taxon>Bacillati</taxon>
        <taxon>Actinomycetota</taxon>
        <taxon>Actinomycetes</taxon>
        <taxon>Micromonosporales</taxon>
        <taxon>Micromonosporaceae</taxon>
        <taxon>Pseudosporangium</taxon>
    </lineage>
</organism>
<proteinExistence type="predicted"/>
<dbReference type="SUPFAM" id="SSF53335">
    <property type="entry name" value="S-adenosyl-L-methionine-dependent methyltransferases"/>
    <property type="match status" value="1"/>
</dbReference>
<dbReference type="InterPro" id="IPR029063">
    <property type="entry name" value="SAM-dependent_MTases_sf"/>
</dbReference>